<feature type="region of interest" description="Disordered" evidence="2">
    <location>
        <begin position="142"/>
        <end position="173"/>
    </location>
</feature>
<sequence>MKGRWSEIFPAAEKPAEPAHPLSTHNFFKWADVVKPDEFIDVPYCGGCMAGVCRVRKEKSGPNAGRVLFMCRVKEVVTLGKIPGGARVNGLSKSSTGEGSCGYRVWHDELQTSAIGRADESITSSQSPTVNNDYTRPANTYLVKENGKSNGRADNESPVINTSEHLHCPGVTSRKMDQCLGGTSKKIQQLKCQENQRSESSRRAHRISDERITSFQSPTVNRDFSEPANTDLVEENNQRKEQPDNESPVIDTSQHLRMEQLKCQENQPIESLRRPHKRSRYGDFKAPSSLISSVSLTVGPTMNSVSTEHCWMVAAIRQNLSTQLQGWWGRLAFHPMPCLTTHASKPLTFYISSPLNSTFVVQDNILVNSRDSATLTTSLLGVESYRKPLYNPGHVAELSGTKTFRAALDVSSCSDPFTETSIQNAMSKSISNAFSLAAEHLQNDFLALLEKTDVKDHETMSRAAEATFAALDRLLFDNQDFKTRAEEYIHCATSLAEIERSMPGNESYQKLVDRCSSERTRLDEINSVHAKAVDSMTNNKKRLKVLQEEISSTMDWLFQIEAELSCCEVEMRNMENELDQISKNKGVLEEKYLTAANELEKLKTLCEQKEANAMLLRLRLRGRENCFEDKFTPSNLLVYVPYYLDVFFTVSYLSE</sequence>
<proteinExistence type="predicted"/>
<gene>
    <name evidence="3" type="ORF">DH2020_005754</name>
</gene>
<dbReference type="Proteomes" id="UP001318860">
    <property type="component" value="Unassembled WGS sequence"/>
</dbReference>
<evidence type="ECO:0000256" key="1">
    <source>
        <dbReference type="SAM" id="Coils"/>
    </source>
</evidence>
<protein>
    <submittedName>
        <fullName evidence="3">Uncharacterized protein</fullName>
    </submittedName>
</protein>
<comment type="caution">
    <text evidence="3">The sequence shown here is derived from an EMBL/GenBank/DDBJ whole genome shotgun (WGS) entry which is preliminary data.</text>
</comment>
<evidence type="ECO:0000313" key="4">
    <source>
        <dbReference type="Proteomes" id="UP001318860"/>
    </source>
</evidence>
<keyword evidence="4" id="KW-1185">Reference proteome</keyword>
<name>A0ABR0XGW0_REHGL</name>
<feature type="compositionally biased region" description="Polar residues" evidence="2">
    <location>
        <begin position="213"/>
        <end position="222"/>
    </location>
</feature>
<organism evidence="3 4">
    <name type="scientific">Rehmannia glutinosa</name>
    <name type="common">Chinese foxglove</name>
    <dbReference type="NCBI Taxonomy" id="99300"/>
    <lineage>
        <taxon>Eukaryota</taxon>
        <taxon>Viridiplantae</taxon>
        <taxon>Streptophyta</taxon>
        <taxon>Embryophyta</taxon>
        <taxon>Tracheophyta</taxon>
        <taxon>Spermatophyta</taxon>
        <taxon>Magnoliopsida</taxon>
        <taxon>eudicotyledons</taxon>
        <taxon>Gunneridae</taxon>
        <taxon>Pentapetalae</taxon>
        <taxon>asterids</taxon>
        <taxon>lamiids</taxon>
        <taxon>Lamiales</taxon>
        <taxon>Orobanchaceae</taxon>
        <taxon>Rehmannieae</taxon>
        <taxon>Rehmannia</taxon>
    </lineage>
</organism>
<accession>A0ABR0XGW0</accession>
<feature type="region of interest" description="Disordered" evidence="2">
    <location>
        <begin position="190"/>
        <end position="227"/>
    </location>
</feature>
<feature type="compositionally biased region" description="Basic and acidic residues" evidence="2">
    <location>
        <begin position="194"/>
        <end position="212"/>
    </location>
</feature>
<feature type="coiled-coil region" evidence="1">
    <location>
        <begin position="557"/>
        <end position="619"/>
    </location>
</feature>
<feature type="compositionally biased region" description="Basic and acidic residues" evidence="2">
    <location>
        <begin position="145"/>
        <end position="155"/>
    </location>
</feature>
<dbReference type="EMBL" id="JABTTQ020000004">
    <property type="protein sequence ID" value="KAK6158440.1"/>
    <property type="molecule type" value="Genomic_DNA"/>
</dbReference>
<evidence type="ECO:0000256" key="2">
    <source>
        <dbReference type="SAM" id="MobiDB-lite"/>
    </source>
</evidence>
<keyword evidence="1" id="KW-0175">Coiled coil</keyword>
<evidence type="ECO:0000313" key="3">
    <source>
        <dbReference type="EMBL" id="KAK6158440.1"/>
    </source>
</evidence>
<reference evidence="3 4" key="1">
    <citation type="journal article" date="2021" name="Comput. Struct. Biotechnol. J.">
        <title>De novo genome assembly of the potent medicinal plant Rehmannia glutinosa using nanopore technology.</title>
        <authorList>
            <person name="Ma L."/>
            <person name="Dong C."/>
            <person name="Song C."/>
            <person name="Wang X."/>
            <person name="Zheng X."/>
            <person name="Niu Y."/>
            <person name="Chen S."/>
            <person name="Feng W."/>
        </authorList>
    </citation>
    <scope>NUCLEOTIDE SEQUENCE [LARGE SCALE GENOMIC DNA]</scope>
    <source>
        <strain evidence="3">DH-2019</strain>
    </source>
</reference>